<protein>
    <submittedName>
        <fullName evidence="1">Uncharacterized protein</fullName>
    </submittedName>
</protein>
<name>A0ACB8XIY9_ARCLA</name>
<dbReference type="Proteomes" id="UP001055879">
    <property type="component" value="Linkage Group LG17"/>
</dbReference>
<evidence type="ECO:0000313" key="1">
    <source>
        <dbReference type="EMBL" id="KAI3667202.1"/>
    </source>
</evidence>
<comment type="caution">
    <text evidence="1">The sequence shown here is derived from an EMBL/GenBank/DDBJ whole genome shotgun (WGS) entry which is preliminary data.</text>
</comment>
<evidence type="ECO:0000313" key="2">
    <source>
        <dbReference type="Proteomes" id="UP001055879"/>
    </source>
</evidence>
<reference evidence="1 2" key="2">
    <citation type="journal article" date="2022" name="Mol. Ecol. Resour.">
        <title>The genomes of chicory, endive, great burdock and yacon provide insights into Asteraceae paleo-polyploidization history and plant inulin production.</title>
        <authorList>
            <person name="Fan W."/>
            <person name="Wang S."/>
            <person name="Wang H."/>
            <person name="Wang A."/>
            <person name="Jiang F."/>
            <person name="Liu H."/>
            <person name="Zhao H."/>
            <person name="Xu D."/>
            <person name="Zhang Y."/>
        </authorList>
    </citation>
    <scope>NUCLEOTIDE SEQUENCE [LARGE SCALE GENOMIC DNA]</scope>
    <source>
        <strain evidence="2">cv. Niubang</strain>
    </source>
</reference>
<reference evidence="2" key="1">
    <citation type="journal article" date="2022" name="Mol. Ecol. Resour.">
        <title>The genomes of chicory, endive, great burdock and yacon provide insights into Asteraceae palaeo-polyploidization history and plant inulin production.</title>
        <authorList>
            <person name="Fan W."/>
            <person name="Wang S."/>
            <person name="Wang H."/>
            <person name="Wang A."/>
            <person name="Jiang F."/>
            <person name="Liu H."/>
            <person name="Zhao H."/>
            <person name="Xu D."/>
            <person name="Zhang Y."/>
        </authorList>
    </citation>
    <scope>NUCLEOTIDE SEQUENCE [LARGE SCALE GENOMIC DNA]</scope>
    <source>
        <strain evidence="2">cv. Niubang</strain>
    </source>
</reference>
<keyword evidence="2" id="KW-1185">Reference proteome</keyword>
<proteinExistence type="predicted"/>
<gene>
    <name evidence="1" type="ORF">L6452_42251</name>
</gene>
<organism evidence="1 2">
    <name type="scientific">Arctium lappa</name>
    <name type="common">Greater burdock</name>
    <name type="synonym">Lappa major</name>
    <dbReference type="NCBI Taxonomy" id="4217"/>
    <lineage>
        <taxon>Eukaryota</taxon>
        <taxon>Viridiplantae</taxon>
        <taxon>Streptophyta</taxon>
        <taxon>Embryophyta</taxon>
        <taxon>Tracheophyta</taxon>
        <taxon>Spermatophyta</taxon>
        <taxon>Magnoliopsida</taxon>
        <taxon>eudicotyledons</taxon>
        <taxon>Gunneridae</taxon>
        <taxon>Pentapetalae</taxon>
        <taxon>asterids</taxon>
        <taxon>campanulids</taxon>
        <taxon>Asterales</taxon>
        <taxon>Asteraceae</taxon>
        <taxon>Carduoideae</taxon>
        <taxon>Cardueae</taxon>
        <taxon>Arctiinae</taxon>
        <taxon>Arctium</taxon>
    </lineage>
</organism>
<accession>A0ACB8XIY9</accession>
<dbReference type="EMBL" id="CM042063">
    <property type="protein sequence ID" value="KAI3667202.1"/>
    <property type="molecule type" value="Genomic_DNA"/>
</dbReference>
<sequence length="408" mass="45181">MMVVSHTEEGMASGSRPSLDQPTESQSQPSITISIPQSLVQKPIAPITNTYIRKNVKKAPSLLVPSPTEPLSPLMENSPLENIYRETTGVSPNPKEVLNEKMNEHMGAKAATTPASTEEVSGNINKTFPMATLGEQSSKGPRYNYYELMETMGNINMDVIKQGKDIEELKLIILSQQEQIVNLKNMVKRLVQKRKKKQYVLKRREPVTDAPQKGESEDDVNLEDAKDKGEQEKVHFEGEEETATYFVQAVETSSIAVVKEQAVDTVNAAGSNKAANTISTAELNEAIEIVQEVLTYLKIVETLIKAKHDTPKVTSKAKGVVIKKRGEATKKASTEKANKDKGKAKMVKSDQPIKKQKLVESDEALAKKMQADLEQDERVQVEKDREMAKALAAEINEAYQQSLATEMT</sequence>